<accession>A0A975ITN0</accession>
<dbReference type="KEGG" id="caul:KCG34_16335"/>
<dbReference type="GO" id="GO:0043165">
    <property type="term" value="P:Gram-negative-bacterium-type cell outer membrane assembly"/>
    <property type="evidence" value="ECO:0007669"/>
    <property type="project" value="InterPro"/>
</dbReference>
<gene>
    <name evidence="1" type="ORF">KCG34_16335</name>
</gene>
<dbReference type="RefSeq" id="WP_211936691.1">
    <property type="nucleotide sequence ID" value="NZ_CP073078.1"/>
</dbReference>
<sequence>MSPSLARIAVAGAALAVATGLSGCGFTPLYAAPGVTAGLSSIEVNVEHGRTAFLLAQDLEDSLARDRSSPAAYRLDLRVQEHQYPRGLVVSGIATRYETHVTVTYRLIELSSGQVIKTGVEPVEVSYAATAQPYAEVSAQEDAEVRAANEAADRLRVTLAVFFAGRNRPAG</sequence>
<dbReference type="GO" id="GO:0019867">
    <property type="term" value="C:outer membrane"/>
    <property type="evidence" value="ECO:0007669"/>
    <property type="project" value="InterPro"/>
</dbReference>
<reference evidence="1" key="1">
    <citation type="submission" date="2021-04" db="EMBL/GenBank/DDBJ databases">
        <title>The complete genome sequence of Caulobacter sp. S6.</title>
        <authorList>
            <person name="Tang Y."/>
            <person name="Ouyang W."/>
            <person name="Liu Q."/>
            <person name="Huang B."/>
            <person name="Guo Z."/>
            <person name="Lei P."/>
        </authorList>
    </citation>
    <scope>NUCLEOTIDE SEQUENCE</scope>
    <source>
        <strain evidence="1">S6</strain>
    </source>
</reference>
<dbReference type="PROSITE" id="PS51257">
    <property type="entry name" value="PROKAR_LIPOPROTEIN"/>
    <property type="match status" value="1"/>
</dbReference>
<evidence type="ECO:0000313" key="1">
    <source>
        <dbReference type="EMBL" id="QUD86639.1"/>
    </source>
</evidence>
<dbReference type="Proteomes" id="UP000676409">
    <property type="component" value="Chromosome"/>
</dbReference>
<evidence type="ECO:0000313" key="2">
    <source>
        <dbReference type="Proteomes" id="UP000676409"/>
    </source>
</evidence>
<dbReference type="EMBL" id="CP073078">
    <property type="protein sequence ID" value="QUD86639.1"/>
    <property type="molecule type" value="Genomic_DNA"/>
</dbReference>
<dbReference type="Gene3D" id="3.30.160.150">
    <property type="entry name" value="Lipoprotein like domain"/>
    <property type="match status" value="1"/>
</dbReference>
<protein>
    <recommendedName>
        <fullName evidence="3">LPS-assembly lipoprotein LptE</fullName>
    </recommendedName>
</protein>
<keyword evidence="2" id="KW-1185">Reference proteome</keyword>
<proteinExistence type="predicted"/>
<name>A0A975ITN0_9CAUL</name>
<dbReference type="AlphaFoldDB" id="A0A975ITN0"/>
<evidence type="ECO:0008006" key="3">
    <source>
        <dbReference type="Google" id="ProtNLM"/>
    </source>
</evidence>
<dbReference type="InterPro" id="IPR007485">
    <property type="entry name" value="LPS_assembly_LptE"/>
</dbReference>
<organism evidence="1 2">
    <name type="scientific">Phenylobacterium montanum</name>
    <dbReference type="NCBI Taxonomy" id="2823693"/>
    <lineage>
        <taxon>Bacteria</taxon>
        <taxon>Pseudomonadati</taxon>
        <taxon>Pseudomonadota</taxon>
        <taxon>Alphaproteobacteria</taxon>
        <taxon>Caulobacterales</taxon>
        <taxon>Caulobacteraceae</taxon>
        <taxon>Phenylobacterium</taxon>
    </lineage>
</organism>
<dbReference type="Pfam" id="PF04390">
    <property type="entry name" value="LptE"/>
    <property type="match status" value="1"/>
</dbReference>